<dbReference type="PROSITE" id="PS50112">
    <property type="entry name" value="PAS"/>
    <property type="match status" value="1"/>
</dbReference>
<name>A0A173Y429_9FIRM</name>
<dbReference type="SUPFAM" id="SSF55785">
    <property type="entry name" value="PYP-like sensor domain (PAS domain)"/>
    <property type="match status" value="1"/>
</dbReference>
<dbReference type="Gene3D" id="3.30.70.270">
    <property type="match status" value="1"/>
</dbReference>
<keyword evidence="3" id="KW-0808">Transferase</keyword>
<dbReference type="InterPro" id="IPR029787">
    <property type="entry name" value="Nucleotide_cyclase"/>
</dbReference>
<dbReference type="InterPro" id="IPR000160">
    <property type="entry name" value="GGDEF_dom"/>
</dbReference>
<dbReference type="OrthoDB" id="1677693at2"/>
<dbReference type="NCBIfam" id="TIGR00229">
    <property type="entry name" value="sensory_box"/>
    <property type="match status" value="1"/>
</dbReference>
<dbReference type="PANTHER" id="PTHR44757:SF2">
    <property type="entry name" value="BIOFILM ARCHITECTURE MAINTENANCE PROTEIN MBAA"/>
    <property type="match status" value="1"/>
</dbReference>
<dbReference type="InterPro" id="IPR000014">
    <property type="entry name" value="PAS"/>
</dbReference>
<dbReference type="SUPFAM" id="SSF55073">
    <property type="entry name" value="Nucleotide cyclase"/>
    <property type="match status" value="1"/>
</dbReference>
<dbReference type="eggNOG" id="COG2199">
    <property type="taxonomic scope" value="Bacteria"/>
</dbReference>
<dbReference type="AlphaFoldDB" id="A0A173Y429"/>
<accession>A0A173Y429</accession>
<dbReference type="InterPro" id="IPR043128">
    <property type="entry name" value="Rev_trsase/Diguanyl_cyclase"/>
</dbReference>
<dbReference type="SMART" id="SM00267">
    <property type="entry name" value="GGDEF"/>
    <property type="match status" value="1"/>
</dbReference>
<dbReference type="PANTHER" id="PTHR44757">
    <property type="entry name" value="DIGUANYLATE CYCLASE DGCP"/>
    <property type="match status" value="1"/>
</dbReference>
<feature type="domain" description="GGDEF" evidence="2">
    <location>
        <begin position="239"/>
        <end position="372"/>
    </location>
</feature>
<evidence type="ECO:0000259" key="1">
    <source>
        <dbReference type="PROSITE" id="PS50112"/>
    </source>
</evidence>
<evidence type="ECO:0000313" key="3">
    <source>
        <dbReference type="EMBL" id="CUN57685.1"/>
    </source>
</evidence>
<dbReference type="Pfam" id="PF08448">
    <property type="entry name" value="PAS_4"/>
    <property type="match status" value="1"/>
</dbReference>
<dbReference type="STRING" id="187979.ERS852385_00809"/>
<protein>
    <submittedName>
        <fullName evidence="3">Diguanylate cyclase DosC</fullName>
        <ecNumber evidence="3">2.7.7.65</ecNumber>
    </submittedName>
</protein>
<sequence length="372" mass="42253">MCKLSEEIYRDGLHDRARADLKHLMESTGWSLVKAMQVLRIPPEEQDRCREELERFEPVKDSFRGNPGDLSEENRILRELMDVVPIGCYILRPDRTVLYWNPAAEHILGFSAAEMQGKRCVDMPLGCSFTNSDCIEGAYCPAMIACATGRSKSLEMFMRHKNGKDILIRNTLAPLKGADGKVEKLISFFVPLTDVDYDQGLIRAIYETATRDPLTCLPGRKFMEVCLDESMEIYRRTGQPFAVLFTDVNNFHDINNTYGHSVGDDILRRLGIALRKYGRKADKFCRWGGDEFVGLLHLKTLDDIRGAARRFLKIANNCELIEDGQTVVCRASIGITAVRKEDTIESLVSRADRYMYLAKKRTGSQIVTDFDV</sequence>
<keyword evidence="3" id="KW-0548">Nucleotidyltransferase</keyword>
<feature type="domain" description="PAS" evidence="1">
    <location>
        <begin position="73"/>
        <end position="121"/>
    </location>
</feature>
<dbReference type="Gene3D" id="3.30.450.20">
    <property type="entry name" value="PAS domain"/>
    <property type="match status" value="1"/>
</dbReference>
<dbReference type="EC" id="2.7.7.65" evidence="3"/>
<reference evidence="3 4" key="1">
    <citation type="submission" date="2015-09" db="EMBL/GenBank/DDBJ databases">
        <authorList>
            <consortium name="Pathogen Informatics"/>
        </authorList>
    </citation>
    <scope>NUCLEOTIDE SEQUENCE [LARGE SCALE GENOMIC DNA]</scope>
    <source>
        <strain evidence="3 4">2789STDY5608828</strain>
    </source>
</reference>
<dbReference type="InterPro" id="IPR035965">
    <property type="entry name" value="PAS-like_dom_sf"/>
</dbReference>
<dbReference type="InterPro" id="IPR013656">
    <property type="entry name" value="PAS_4"/>
</dbReference>
<dbReference type="PROSITE" id="PS50887">
    <property type="entry name" value="GGDEF"/>
    <property type="match status" value="1"/>
</dbReference>
<organism evidence="3 4">
    <name type="scientific">Mitsuokella jalaludinii</name>
    <dbReference type="NCBI Taxonomy" id="187979"/>
    <lineage>
        <taxon>Bacteria</taxon>
        <taxon>Bacillati</taxon>
        <taxon>Bacillota</taxon>
        <taxon>Negativicutes</taxon>
        <taxon>Selenomonadales</taxon>
        <taxon>Selenomonadaceae</taxon>
        <taxon>Mitsuokella</taxon>
    </lineage>
</organism>
<gene>
    <name evidence="3" type="primary">dosC_1</name>
    <name evidence="3" type="ORF">ERS852385_00809</name>
</gene>
<dbReference type="CDD" id="cd00130">
    <property type="entry name" value="PAS"/>
    <property type="match status" value="1"/>
</dbReference>
<dbReference type="RefSeq" id="WP_036377330.1">
    <property type="nucleotide sequence ID" value="NZ_CABIWZ010000003.1"/>
</dbReference>
<proteinExistence type="predicted"/>
<dbReference type="Pfam" id="PF00990">
    <property type="entry name" value="GGDEF"/>
    <property type="match status" value="1"/>
</dbReference>
<dbReference type="InterPro" id="IPR052155">
    <property type="entry name" value="Biofilm_reg_signaling"/>
</dbReference>
<dbReference type="Proteomes" id="UP000095546">
    <property type="component" value="Unassembled WGS sequence"/>
</dbReference>
<evidence type="ECO:0000313" key="4">
    <source>
        <dbReference type="Proteomes" id="UP000095546"/>
    </source>
</evidence>
<dbReference type="NCBIfam" id="TIGR00254">
    <property type="entry name" value="GGDEF"/>
    <property type="match status" value="1"/>
</dbReference>
<evidence type="ECO:0000259" key="2">
    <source>
        <dbReference type="PROSITE" id="PS50887"/>
    </source>
</evidence>
<keyword evidence="4" id="KW-1185">Reference proteome</keyword>
<dbReference type="GO" id="GO:0052621">
    <property type="term" value="F:diguanylate cyclase activity"/>
    <property type="evidence" value="ECO:0007669"/>
    <property type="project" value="UniProtKB-EC"/>
</dbReference>
<dbReference type="EMBL" id="CYYU01000003">
    <property type="protein sequence ID" value="CUN57685.1"/>
    <property type="molecule type" value="Genomic_DNA"/>
</dbReference>
<dbReference type="CDD" id="cd01949">
    <property type="entry name" value="GGDEF"/>
    <property type="match status" value="1"/>
</dbReference>